<dbReference type="OrthoDB" id="4956084at2"/>
<dbReference type="PANTHER" id="PTHR36455">
    <property type="match status" value="1"/>
</dbReference>
<gene>
    <name evidence="1" type="ORF">CRN84_12305</name>
    <name evidence="2" type="ORF">NCTC12282_03515</name>
</gene>
<dbReference type="RefSeq" id="WP_029096013.1">
    <property type="nucleotide sequence ID" value="NZ_CAADJA010000002.1"/>
</dbReference>
<dbReference type="EMBL" id="CAADJA010000002">
    <property type="protein sequence ID" value="VFS49055.1"/>
    <property type="molecule type" value="Genomic_DNA"/>
</dbReference>
<dbReference type="Proteomes" id="UP000373449">
    <property type="component" value="Unassembled WGS sequence"/>
</dbReference>
<dbReference type="InterPro" id="IPR008878">
    <property type="entry name" value="Transposase_IS66_Orf2"/>
</dbReference>
<dbReference type="Pfam" id="PF05717">
    <property type="entry name" value="TnpB_IS66"/>
    <property type="match status" value="1"/>
</dbReference>
<evidence type="ECO:0000313" key="2">
    <source>
        <dbReference type="EMBL" id="VFS49055.1"/>
    </source>
</evidence>
<reference evidence="2 4" key="3">
    <citation type="submission" date="2019-03" db="EMBL/GenBank/DDBJ databases">
        <authorList>
            <consortium name="Pathogen Informatics"/>
        </authorList>
    </citation>
    <scope>NUCLEOTIDE SEQUENCE [LARGE SCALE GENOMIC DNA]</scope>
    <source>
        <strain evidence="2 4">NCTC12282</strain>
    </source>
</reference>
<sequence>MLKPEHLFLAVKPVDMRQGVLQATWHEGAAFVFANKARTRIKVLRWDKHGVWLCARRLHRGHFIWPRANDTAWSLTPDQFEWLISGVDWQQVEGDDLTKWVYKEEVADRFSL</sequence>
<dbReference type="EMBL" id="PDDX01000001">
    <property type="protein sequence ID" value="PHI30068.1"/>
    <property type="molecule type" value="Genomic_DNA"/>
</dbReference>
<dbReference type="STRING" id="1111728.GCA_000427805_04346"/>
<name>A0A2C6DIF0_9GAMM</name>
<reference evidence="1" key="1">
    <citation type="submission" date="2017-09" db="EMBL/GenBank/DDBJ databases">
        <title>FDA dAtabase for Regulatory Grade micrObial Sequences (FDA-ARGOS): Supporting development and validation of Infectious Disease Dx tests.</title>
        <authorList>
            <person name="Minogue T."/>
            <person name="Wolcott M."/>
            <person name="Wasieloski L."/>
            <person name="Aguilar W."/>
            <person name="Moore D."/>
            <person name="Tallon L.J."/>
            <person name="Sadzewicz L."/>
            <person name="Ott S."/>
            <person name="Zhao X."/>
            <person name="Nagaraj S."/>
            <person name="Vavikolanu K."/>
            <person name="Aluvathingal J."/>
            <person name="Nadendla S."/>
            <person name="Sichtig H."/>
        </authorList>
    </citation>
    <scope>NUCLEOTIDE SEQUENCE</scope>
    <source>
        <strain evidence="1">FDAARGOS_387</strain>
    </source>
</reference>
<evidence type="ECO:0000313" key="3">
    <source>
        <dbReference type="Proteomes" id="UP000224974"/>
    </source>
</evidence>
<keyword evidence="3" id="KW-1185">Reference proteome</keyword>
<dbReference type="Proteomes" id="UP000224974">
    <property type="component" value="Unassembled WGS sequence"/>
</dbReference>
<evidence type="ECO:0000313" key="4">
    <source>
        <dbReference type="Proteomes" id="UP000373449"/>
    </source>
</evidence>
<dbReference type="PANTHER" id="PTHR36455:SF1">
    <property type="entry name" value="BLR8292 PROTEIN"/>
    <property type="match status" value="1"/>
</dbReference>
<protein>
    <submittedName>
        <fullName evidence="2">IS66 Orf2 like protein</fullName>
    </submittedName>
</protein>
<proteinExistence type="predicted"/>
<dbReference type="NCBIfam" id="NF033819">
    <property type="entry name" value="IS66_TnpB"/>
    <property type="match status" value="1"/>
</dbReference>
<reference evidence="3" key="2">
    <citation type="submission" date="2017-09" db="EMBL/GenBank/DDBJ databases">
        <title>FDA dAtabase for Regulatory Grade micrObial Sequences (FDA-ARGOS): Supporting development and validation of Infectious Disease Dx tests.</title>
        <authorList>
            <person name="Minogue T."/>
            <person name="Wolcott M."/>
            <person name="Wasieloski L."/>
            <person name="Aguilar W."/>
            <person name="Moore D."/>
            <person name="Tallon L."/>
            <person name="Sadzewicz L."/>
            <person name="Ott S."/>
            <person name="Zhao X."/>
            <person name="Nagaraj S."/>
            <person name="Vavikolanu K."/>
            <person name="Aluvathingal J."/>
            <person name="Nadendla S."/>
            <person name="Sichtig H."/>
        </authorList>
    </citation>
    <scope>NUCLEOTIDE SEQUENCE [LARGE SCALE GENOMIC DNA]</scope>
    <source>
        <strain evidence="3">FDAARGOS_387</strain>
    </source>
</reference>
<accession>A0A2C6DIF0</accession>
<dbReference type="AlphaFoldDB" id="A0A2C6DIF0"/>
<evidence type="ECO:0000313" key="1">
    <source>
        <dbReference type="EMBL" id="PHI30068.1"/>
    </source>
</evidence>
<organism evidence="1 3">
    <name type="scientific">Budvicia aquatica</name>
    <dbReference type="NCBI Taxonomy" id="82979"/>
    <lineage>
        <taxon>Bacteria</taxon>
        <taxon>Pseudomonadati</taxon>
        <taxon>Pseudomonadota</taxon>
        <taxon>Gammaproteobacteria</taxon>
        <taxon>Enterobacterales</taxon>
        <taxon>Budviciaceae</taxon>
        <taxon>Budvicia</taxon>
    </lineage>
</organism>